<evidence type="ECO:0000313" key="3">
    <source>
        <dbReference type="Proteomes" id="UP000027380"/>
    </source>
</evidence>
<sequence length="147" mass="17191">MSKKFSDIERNDINAKWFDEIEKLEEKLNEDLTKREKKKIEKEITKNKKYIEKSAFWQNLADKAETTGNKLQNVGGKMQKVGLKTTAAVWTPALYGAYKVGKSLKNKPKEDDLIKFIKECQTAYKDGKITENEMKEHILTFTNNYYK</sequence>
<protein>
    <submittedName>
        <fullName evidence="2">Uncharacterized protein</fullName>
    </submittedName>
</protein>
<feature type="coiled-coil region" evidence="1">
    <location>
        <begin position="14"/>
        <end position="41"/>
    </location>
</feature>
<dbReference type="GeneID" id="22276124"/>
<dbReference type="EMBL" id="KJ596420">
    <property type="protein sequence ID" value="AIA08765.1"/>
    <property type="molecule type" value="Genomic_DNA"/>
</dbReference>
<accession>A0A068A217</accession>
<dbReference type="Proteomes" id="UP000027380">
    <property type="component" value="Segment"/>
</dbReference>
<keyword evidence="1" id="KW-0175">Coiled coil</keyword>
<dbReference type="RefSeq" id="YP_009103425.1">
    <property type="nucleotide sequence ID" value="NC_025460.1"/>
</dbReference>
<evidence type="ECO:0000256" key="1">
    <source>
        <dbReference type="SAM" id="Coils"/>
    </source>
</evidence>
<organism evidence="2 3">
    <name type="scientific">Staphylococcus phage phiSa119</name>
    <dbReference type="NCBI Taxonomy" id="1498220"/>
    <lineage>
        <taxon>Viruses</taxon>
        <taxon>Duplodnaviria</taxon>
        <taxon>Heunggongvirae</taxon>
        <taxon>Uroviricota</taxon>
        <taxon>Caudoviricetes</taxon>
        <taxon>Bronfenbrennervirinae</taxon>
        <taxon>Biseptimavirus</taxon>
        <taxon>Biseptimavirus P1105</taxon>
    </lineage>
</organism>
<proteinExistence type="predicted"/>
<evidence type="ECO:0000313" key="2">
    <source>
        <dbReference type="EMBL" id="AIA08765.1"/>
    </source>
</evidence>
<reference evidence="2 3" key="1">
    <citation type="journal article" date="2014" name="Clin. Microbiol. Infect.">
        <title>Typing of Panton-Valentine leukocidin-encoding phages carried by methicillin-susceptible and methicillin-resistant Staphylococcus aureus from Italy.</title>
        <authorList>
            <person name="Sanchini A."/>
            <person name="Del Grosso M."/>
            <person name="Villa L."/>
            <person name="Ammendolia M.G."/>
            <person name="Superti F."/>
            <person name="Monaco M."/>
            <person name="Pantosti A."/>
        </authorList>
    </citation>
    <scope>NUCLEOTIDE SEQUENCE [LARGE SCALE GENOMIC DNA]</scope>
</reference>
<dbReference type="KEGG" id="vg:22276124"/>
<name>A0A068A217_9CAUD</name>